<reference evidence="1" key="2">
    <citation type="journal article" date="2023" name="Commun. Biol.">
        <title>Intrasexual cuticular hydrocarbon dimorphism in a wasp sheds light on hydrocarbon biosynthesis genes in Hymenoptera.</title>
        <authorList>
            <person name="Moris V.C."/>
            <person name="Podsiadlowski L."/>
            <person name="Martin S."/>
            <person name="Oeyen J.P."/>
            <person name="Donath A."/>
            <person name="Petersen M."/>
            <person name="Wilbrandt J."/>
            <person name="Misof B."/>
            <person name="Liedtke D."/>
            <person name="Thamm M."/>
            <person name="Scheiner R."/>
            <person name="Schmitt T."/>
            <person name="Niehuis O."/>
        </authorList>
    </citation>
    <scope>NUCLEOTIDE SEQUENCE</scope>
    <source>
        <strain evidence="1">GBR_01_08_01A</strain>
    </source>
</reference>
<gene>
    <name evidence="1" type="ORF">KPH14_010212</name>
</gene>
<reference evidence="1" key="1">
    <citation type="submission" date="2021-08" db="EMBL/GenBank/DDBJ databases">
        <authorList>
            <person name="Misof B."/>
            <person name="Oliver O."/>
            <person name="Podsiadlowski L."/>
            <person name="Donath A."/>
            <person name="Peters R."/>
            <person name="Mayer C."/>
            <person name="Rust J."/>
            <person name="Gunkel S."/>
            <person name="Lesny P."/>
            <person name="Martin S."/>
            <person name="Oeyen J.P."/>
            <person name="Petersen M."/>
            <person name="Panagiotis P."/>
            <person name="Wilbrandt J."/>
            <person name="Tanja T."/>
        </authorList>
    </citation>
    <scope>NUCLEOTIDE SEQUENCE</scope>
    <source>
        <strain evidence="1">GBR_01_08_01A</strain>
        <tissue evidence="1">Thorax + abdomen</tissue>
    </source>
</reference>
<sequence>MFQGLQVMYHVQRLTHSLLSMLQRMEHEGDGCELVVEARSPSSPMPRWSSSSSSSSANLVHFAEYPDRRWSSSLRFSLESSESSQSSSVVYVASVAGSSTEAIGGGPGAAAGPAMRR</sequence>
<evidence type="ECO:0000313" key="2">
    <source>
        <dbReference type="Proteomes" id="UP001258017"/>
    </source>
</evidence>
<protein>
    <submittedName>
        <fullName evidence="1">Uncharacterized protein</fullName>
    </submittedName>
</protein>
<name>A0AAD9RUB3_9HYME</name>
<organism evidence="1 2">
    <name type="scientific">Odynerus spinipes</name>
    <dbReference type="NCBI Taxonomy" id="1348599"/>
    <lineage>
        <taxon>Eukaryota</taxon>
        <taxon>Metazoa</taxon>
        <taxon>Ecdysozoa</taxon>
        <taxon>Arthropoda</taxon>
        <taxon>Hexapoda</taxon>
        <taxon>Insecta</taxon>
        <taxon>Pterygota</taxon>
        <taxon>Neoptera</taxon>
        <taxon>Endopterygota</taxon>
        <taxon>Hymenoptera</taxon>
        <taxon>Apocrita</taxon>
        <taxon>Aculeata</taxon>
        <taxon>Vespoidea</taxon>
        <taxon>Vespidae</taxon>
        <taxon>Eumeninae</taxon>
        <taxon>Odynerus</taxon>
    </lineage>
</organism>
<keyword evidence="2" id="KW-1185">Reference proteome</keyword>
<proteinExistence type="predicted"/>
<dbReference type="Proteomes" id="UP001258017">
    <property type="component" value="Unassembled WGS sequence"/>
</dbReference>
<comment type="caution">
    <text evidence="1">The sequence shown here is derived from an EMBL/GenBank/DDBJ whole genome shotgun (WGS) entry which is preliminary data.</text>
</comment>
<evidence type="ECO:0000313" key="1">
    <source>
        <dbReference type="EMBL" id="KAK2585578.1"/>
    </source>
</evidence>
<dbReference type="AlphaFoldDB" id="A0AAD9RUB3"/>
<accession>A0AAD9RUB3</accession>
<dbReference type="EMBL" id="JAIFRP010000021">
    <property type="protein sequence ID" value="KAK2585578.1"/>
    <property type="molecule type" value="Genomic_DNA"/>
</dbReference>